<evidence type="ECO:0000256" key="7">
    <source>
        <dbReference type="SAM" id="Phobius"/>
    </source>
</evidence>
<dbReference type="InterPro" id="IPR052751">
    <property type="entry name" value="Plant_MAPKKK"/>
</dbReference>
<dbReference type="InterPro" id="IPR011009">
    <property type="entry name" value="Kinase-like_dom_sf"/>
</dbReference>
<evidence type="ECO:0000256" key="3">
    <source>
        <dbReference type="ARBA" id="ARBA00022777"/>
    </source>
</evidence>
<keyword evidence="4 5" id="KW-0067">ATP-binding</keyword>
<dbReference type="PROSITE" id="PS00108">
    <property type="entry name" value="PROTEIN_KINASE_ST"/>
    <property type="match status" value="1"/>
</dbReference>
<feature type="transmembrane region" description="Helical" evidence="7">
    <location>
        <begin position="454"/>
        <end position="475"/>
    </location>
</feature>
<evidence type="ECO:0000256" key="5">
    <source>
        <dbReference type="PROSITE-ProRule" id="PRU10141"/>
    </source>
</evidence>
<accession>A0ABD3KLN5</accession>
<evidence type="ECO:0000313" key="10">
    <source>
        <dbReference type="Proteomes" id="UP001634007"/>
    </source>
</evidence>
<dbReference type="InterPro" id="IPR000719">
    <property type="entry name" value="Prot_kinase_dom"/>
</dbReference>
<dbReference type="Gene3D" id="1.10.510.10">
    <property type="entry name" value="Transferase(Phosphotransferase) domain 1"/>
    <property type="match status" value="1"/>
</dbReference>
<dbReference type="SUPFAM" id="SSF56112">
    <property type="entry name" value="Protein kinase-like (PK-like)"/>
    <property type="match status" value="1"/>
</dbReference>
<dbReference type="CDD" id="cd06606">
    <property type="entry name" value="STKc_MAPKKK"/>
    <property type="match status" value="1"/>
</dbReference>
<keyword evidence="7" id="KW-1133">Transmembrane helix</keyword>
<proteinExistence type="predicted"/>
<keyword evidence="1" id="KW-0808">Transferase</keyword>
<feature type="region of interest" description="Disordered" evidence="6">
    <location>
        <begin position="328"/>
        <end position="395"/>
    </location>
</feature>
<dbReference type="PANTHER" id="PTHR48011:SF6">
    <property type="entry name" value="PROTEIN KINASE DOMAIN-CONTAINING PROTEIN"/>
    <property type="match status" value="1"/>
</dbReference>
<feature type="compositionally biased region" description="Acidic residues" evidence="6">
    <location>
        <begin position="373"/>
        <end position="394"/>
    </location>
</feature>
<dbReference type="InterPro" id="IPR008271">
    <property type="entry name" value="Ser/Thr_kinase_AS"/>
</dbReference>
<feature type="domain" description="Protein kinase" evidence="8">
    <location>
        <begin position="3"/>
        <end position="260"/>
    </location>
</feature>
<keyword evidence="7" id="KW-0472">Membrane</keyword>
<dbReference type="GO" id="GO:0005524">
    <property type="term" value="F:ATP binding"/>
    <property type="evidence" value="ECO:0007669"/>
    <property type="project" value="UniProtKB-UniRule"/>
</dbReference>
<keyword evidence="2 5" id="KW-0547">Nucleotide-binding</keyword>
<dbReference type="EMBL" id="JBJKBG010000005">
    <property type="protein sequence ID" value="KAL3740780.1"/>
    <property type="molecule type" value="Genomic_DNA"/>
</dbReference>
<name>A0ABD3KLN5_EUCGL</name>
<feature type="transmembrane region" description="Helical" evidence="7">
    <location>
        <begin position="487"/>
        <end position="510"/>
    </location>
</feature>
<feature type="region of interest" description="Disordered" evidence="6">
    <location>
        <begin position="267"/>
        <end position="287"/>
    </location>
</feature>
<dbReference type="AlphaFoldDB" id="A0ABD3KLN5"/>
<dbReference type="InterPro" id="IPR017441">
    <property type="entry name" value="Protein_kinase_ATP_BS"/>
</dbReference>
<sequence>MSWTRGPTVGRGSSAAVSVAAAPGSGDVFAVKSAEASRSESLRRERAILAELDCPHVVTYRGWDVTREAGGRRVCNLLMEYAPRGTLADAAAAAGARGGRLGEPAVRWCARGILRGLEYVHGRGVAHCDIKGQNILVTGEGPKIADFGLARRVGGDWAAEGPVGGTPLFMAPEVARGEWPGFAADVWSLGCTVIEIATGRPPWADVSDPISAIHRIGFSGESPEIPSFLSEQCRDFLSKCLRRDPSERWSAGELLRHPFLEEVGEEAPEFLSEEAQTKIPDTESPTSVLEQAAIWSSLENSEPCHPLLQRSPPNRPPGERIQQLIGEWSGNSIPPPQMPNWEQDESWVTVRSSEESREAPETGPTANANANANEEEEEEEEEEDQEEVQEEDQEGLVVGSCRCGHLESSSDREREGDDDSILWRCNVLGSCGIVNFVKIELENCQIFPLAFLRIFTYLCLYIRAFFSLLSCSFLAKMPSWEPVAFAIFLHLTCFSFFLSFVLFVLLMLIYKNVHSLGPKYKICTRKRKSP</sequence>
<keyword evidence="3" id="KW-0418">Kinase</keyword>
<feature type="binding site" evidence="5">
    <location>
        <position position="32"/>
    </location>
    <ligand>
        <name>ATP</name>
        <dbReference type="ChEBI" id="CHEBI:30616"/>
    </ligand>
</feature>
<organism evidence="9 10">
    <name type="scientific">Eucalyptus globulus</name>
    <name type="common">Tasmanian blue gum</name>
    <dbReference type="NCBI Taxonomy" id="34317"/>
    <lineage>
        <taxon>Eukaryota</taxon>
        <taxon>Viridiplantae</taxon>
        <taxon>Streptophyta</taxon>
        <taxon>Embryophyta</taxon>
        <taxon>Tracheophyta</taxon>
        <taxon>Spermatophyta</taxon>
        <taxon>Magnoliopsida</taxon>
        <taxon>eudicotyledons</taxon>
        <taxon>Gunneridae</taxon>
        <taxon>Pentapetalae</taxon>
        <taxon>rosids</taxon>
        <taxon>malvids</taxon>
        <taxon>Myrtales</taxon>
        <taxon>Myrtaceae</taxon>
        <taxon>Myrtoideae</taxon>
        <taxon>Eucalypteae</taxon>
        <taxon>Eucalyptus</taxon>
    </lineage>
</organism>
<reference evidence="9 10" key="1">
    <citation type="submission" date="2024-11" db="EMBL/GenBank/DDBJ databases">
        <title>Chromosome-level genome assembly of Eucalyptus globulus Labill. provides insights into its genome evolution.</title>
        <authorList>
            <person name="Li X."/>
        </authorList>
    </citation>
    <scope>NUCLEOTIDE SEQUENCE [LARGE SCALE GENOMIC DNA]</scope>
    <source>
        <strain evidence="9">CL2024</strain>
        <tissue evidence="9">Fresh tender leaves</tissue>
    </source>
</reference>
<gene>
    <name evidence="9" type="ORF">ACJRO7_021975</name>
</gene>
<evidence type="ECO:0000256" key="2">
    <source>
        <dbReference type="ARBA" id="ARBA00022741"/>
    </source>
</evidence>
<dbReference type="PANTHER" id="PTHR48011">
    <property type="entry name" value="CCR4-NOT TRANSCRIPTIONAL COMPLEX SUBUNIT CAF120-RELATED"/>
    <property type="match status" value="1"/>
</dbReference>
<evidence type="ECO:0000256" key="1">
    <source>
        <dbReference type="ARBA" id="ARBA00022679"/>
    </source>
</evidence>
<dbReference type="SMART" id="SM00220">
    <property type="entry name" value="S_TKc"/>
    <property type="match status" value="1"/>
</dbReference>
<dbReference type="Pfam" id="PF00069">
    <property type="entry name" value="Pkinase"/>
    <property type="match status" value="1"/>
</dbReference>
<evidence type="ECO:0000256" key="4">
    <source>
        <dbReference type="ARBA" id="ARBA00022840"/>
    </source>
</evidence>
<evidence type="ECO:0000256" key="6">
    <source>
        <dbReference type="SAM" id="MobiDB-lite"/>
    </source>
</evidence>
<dbReference type="Proteomes" id="UP001634007">
    <property type="component" value="Unassembled WGS sequence"/>
</dbReference>
<dbReference type="PROSITE" id="PS00107">
    <property type="entry name" value="PROTEIN_KINASE_ATP"/>
    <property type="match status" value="1"/>
</dbReference>
<protein>
    <recommendedName>
        <fullName evidence="8">Protein kinase domain-containing protein</fullName>
    </recommendedName>
</protein>
<keyword evidence="10" id="KW-1185">Reference proteome</keyword>
<evidence type="ECO:0000313" key="9">
    <source>
        <dbReference type="EMBL" id="KAL3740780.1"/>
    </source>
</evidence>
<evidence type="ECO:0000259" key="8">
    <source>
        <dbReference type="SMART" id="SM00220"/>
    </source>
</evidence>
<comment type="caution">
    <text evidence="9">The sequence shown here is derived from an EMBL/GenBank/DDBJ whole genome shotgun (WGS) entry which is preliminary data.</text>
</comment>
<keyword evidence="7" id="KW-0812">Transmembrane</keyword>
<dbReference type="GO" id="GO:0016301">
    <property type="term" value="F:kinase activity"/>
    <property type="evidence" value="ECO:0007669"/>
    <property type="project" value="UniProtKB-KW"/>
</dbReference>